<evidence type="ECO:0000313" key="5">
    <source>
        <dbReference type="EMBL" id="RLN09845.1"/>
    </source>
</evidence>
<keyword evidence="2" id="KW-0326">Glycosidase</keyword>
<dbReference type="Gene3D" id="2.60.120.200">
    <property type="match status" value="1"/>
</dbReference>
<evidence type="ECO:0000256" key="1">
    <source>
        <dbReference type="ARBA" id="ARBA00022801"/>
    </source>
</evidence>
<feature type="domain" description="GH16" evidence="4">
    <location>
        <begin position="35"/>
        <end position="96"/>
    </location>
</feature>
<organism evidence="5 6">
    <name type="scientific">Panicum miliaceum</name>
    <name type="common">Proso millet</name>
    <name type="synonym">Broomcorn millet</name>
    <dbReference type="NCBI Taxonomy" id="4540"/>
    <lineage>
        <taxon>Eukaryota</taxon>
        <taxon>Viridiplantae</taxon>
        <taxon>Streptophyta</taxon>
        <taxon>Embryophyta</taxon>
        <taxon>Tracheophyta</taxon>
        <taxon>Spermatophyta</taxon>
        <taxon>Magnoliopsida</taxon>
        <taxon>Liliopsida</taxon>
        <taxon>Poales</taxon>
        <taxon>Poaceae</taxon>
        <taxon>PACMAD clade</taxon>
        <taxon>Panicoideae</taxon>
        <taxon>Panicodae</taxon>
        <taxon>Paniceae</taxon>
        <taxon>Panicinae</taxon>
        <taxon>Panicum</taxon>
        <taxon>Panicum sect. Panicum</taxon>
    </lineage>
</organism>
<keyword evidence="6" id="KW-1185">Reference proteome</keyword>
<dbReference type="GO" id="GO:0005975">
    <property type="term" value="P:carbohydrate metabolic process"/>
    <property type="evidence" value="ECO:0007669"/>
    <property type="project" value="InterPro"/>
</dbReference>
<keyword evidence="3" id="KW-0732">Signal</keyword>
<dbReference type="STRING" id="4540.A0A3L6RW84"/>
<sequence length="96" mass="10459">MAVRAGFLLAAVAWVWLSAVSASAFDDVPTAAFDEWFSPLFGDSNLVRSSDDRSVRLLLDHRSGSGFMSSDYYLHGFFSASIKLPKDYTAGVVVAF</sequence>
<gene>
    <name evidence="5" type="ORF">C2845_PM11G29300</name>
</gene>
<dbReference type="InterPro" id="IPR013320">
    <property type="entry name" value="ConA-like_dom_sf"/>
</dbReference>
<protein>
    <recommendedName>
        <fullName evidence="4">GH16 domain-containing protein</fullName>
    </recommendedName>
</protein>
<evidence type="ECO:0000313" key="6">
    <source>
        <dbReference type="Proteomes" id="UP000275267"/>
    </source>
</evidence>
<accession>A0A3L6RW84</accession>
<dbReference type="InterPro" id="IPR000757">
    <property type="entry name" value="Beta-glucanase-like"/>
</dbReference>
<dbReference type="OrthoDB" id="1744157at2759"/>
<dbReference type="Proteomes" id="UP000275267">
    <property type="component" value="Unassembled WGS sequence"/>
</dbReference>
<dbReference type="Pfam" id="PF00722">
    <property type="entry name" value="Glyco_hydro_16"/>
    <property type="match status" value="1"/>
</dbReference>
<feature type="signal peptide" evidence="3">
    <location>
        <begin position="1"/>
        <end position="24"/>
    </location>
</feature>
<dbReference type="GO" id="GO:0004553">
    <property type="term" value="F:hydrolase activity, hydrolyzing O-glycosyl compounds"/>
    <property type="evidence" value="ECO:0007669"/>
    <property type="project" value="InterPro"/>
</dbReference>
<dbReference type="InterPro" id="IPR044791">
    <property type="entry name" value="Beta-glucanase/XTH"/>
</dbReference>
<dbReference type="AlphaFoldDB" id="A0A3L6RW84"/>
<name>A0A3L6RW84_PANMI</name>
<dbReference type="SUPFAM" id="SSF49899">
    <property type="entry name" value="Concanavalin A-like lectins/glucanases"/>
    <property type="match status" value="1"/>
</dbReference>
<reference evidence="6" key="1">
    <citation type="journal article" date="2019" name="Nat. Commun.">
        <title>The genome of broomcorn millet.</title>
        <authorList>
            <person name="Zou C."/>
            <person name="Miki D."/>
            <person name="Li D."/>
            <person name="Tang Q."/>
            <person name="Xiao L."/>
            <person name="Rajput S."/>
            <person name="Deng P."/>
            <person name="Jia W."/>
            <person name="Huang R."/>
            <person name="Zhang M."/>
            <person name="Sun Y."/>
            <person name="Hu J."/>
            <person name="Fu X."/>
            <person name="Schnable P.S."/>
            <person name="Li F."/>
            <person name="Zhang H."/>
            <person name="Feng B."/>
            <person name="Zhu X."/>
            <person name="Liu R."/>
            <person name="Schnable J.C."/>
            <person name="Zhu J.-K."/>
            <person name="Zhang H."/>
        </authorList>
    </citation>
    <scope>NUCLEOTIDE SEQUENCE [LARGE SCALE GENOMIC DNA]</scope>
</reference>
<dbReference type="EMBL" id="PQIB02000007">
    <property type="protein sequence ID" value="RLN09845.1"/>
    <property type="molecule type" value="Genomic_DNA"/>
</dbReference>
<proteinExistence type="predicted"/>
<evidence type="ECO:0000259" key="4">
    <source>
        <dbReference type="Pfam" id="PF00722"/>
    </source>
</evidence>
<comment type="caution">
    <text evidence="5">The sequence shown here is derived from an EMBL/GenBank/DDBJ whole genome shotgun (WGS) entry which is preliminary data.</text>
</comment>
<keyword evidence="1" id="KW-0378">Hydrolase</keyword>
<dbReference type="PANTHER" id="PTHR31062">
    <property type="entry name" value="XYLOGLUCAN ENDOTRANSGLUCOSYLASE/HYDROLASE PROTEIN 8-RELATED"/>
    <property type="match status" value="1"/>
</dbReference>
<evidence type="ECO:0000256" key="3">
    <source>
        <dbReference type="SAM" id="SignalP"/>
    </source>
</evidence>
<feature type="chain" id="PRO_5018017282" description="GH16 domain-containing protein" evidence="3">
    <location>
        <begin position="25"/>
        <end position="96"/>
    </location>
</feature>
<evidence type="ECO:0000256" key="2">
    <source>
        <dbReference type="ARBA" id="ARBA00023295"/>
    </source>
</evidence>